<gene>
    <name evidence="6 8" type="primary">orn</name>
    <name evidence="8" type="ORF">GLIP_3488</name>
</gene>
<dbReference type="Pfam" id="PF00929">
    <property type="entry name" value="RNase_T"/>
    <property type="match status" value="1"/>
</dbReference>
<dbReference type="PANTHER" id="PTHR11046">
    <property type="entry name" value="OLIGORIBONUCLEASE, MITOCHONDRIAL"/>
    <property type="match status" value="1"/>
</dbReference>
<dbReference type="InterPro" id="IPR013520">
    <property type="entry name" value="Ribonucl_H"/>
</dbReference>
<dbReference type="InterPro" id="IPR022894">
    <property type="entry name" value="Oligoribonuclease"/>
</dbReference>
<comment type="caution">
    <text evidence="8">The sequence shown here is derived from an EMBL/GenBank/DDBJ whole genome shotgun (WGS) entry which is preliminary data.</text>
</comment>
<keyword evidence="4 6" id="KW-0269">Exonuclease</keyword>
<comment type="function">
    <text evidence="6">3'-to-5' exoribonuclease specific for small oligoribonucleotides.</text>
</comment>
<dbReference type="FunFam" id="3.30.420.10:FF:000003">
    <property type="entry name" value="Oligoribonuclease"/>
    <property type="match status" value="1"/>
</dbReference>
<dbReference type="Gene3D" id="3.30.420.10">
    <property type="entry name" value="Ribonuclease H-like superfamily/Ribonuclease H"/>
    <property type="match status" value="1"/>
</dbReference>
<keyword evidence="9" id="KW-1185">Reference proteome</keyword>
<dbReference type="GO" id="GO:0005737">
    <property type="term" value="C:cytoplasm"/>
    <property type="evidence" value="ECO:0007669"/>
    <property type="project" value="UniProtKB-SubCell"/>
</dbReference>
<keyword evidence="6" id="KW-0963">Cytoplasm</keyword>
<dbReference type="eggNOG" id="COG1949">
    <property type="taxonomic scope" value="Bacteria"/>
</dbReference>
<dbReference type="EC" id="3.1.-.-" evidence="6"/>
<organism evidence="8 9">
    <name type="scientific">Aliiglaciecola lipolytica E3</name>
    <dbReference type="NCBI Taxonomy" id="1127673"/>
    <lineage>
        <taxon>Bacteria</taxon>
        <taxon>Pseudomonadati</taxon>
        <taxon>Pseudomonadota</taxon>
        <taxon>Gammaproteobacteria</taxon>
        <taxon>Alteromonadales</taxon>
        <taxon>Alteromonadaceae</taxon>
        <taxon>Aliiglaciecola</taxon>
    </lineage>
</organism>
<evidence type="ECO:0000256" key="5">
    <source>
        <dbReference type="ARBA" id="ARBA00070964"/>
    </source>
</evidence>
<reference evidence="8 9" key="1">
    <citation type="journal article" date="2017" name="Antonie Van Leeuwenhoek">
        <title>Rhizobium rhizosphaerae sp. nov., a novel species isolated from rice rhizosphere.</title>
        <authorList>
            <person name="Zhao J.J."/>
            <person name="Zhang J."/>
            <person name="Zhang R.J."/>
            <person name="Zhang C.W."/>
            <person name="Yin H.Q."/>
            <person name="Zhang X.X."/>
        </authorList>
    </citation>
    <scope>NUCLEOTIDE SEQUENCE [LARGE SCALE GENOMIC DNA]</scope>
    <source>
        <strain evidence="8 9">E3</strain>
    </source>
</reference>
<dbReference type="HAMAP" id="MF_00045">
    <property type="entry name" value="Oligoribonuclease"/>
    <property type="match status" value="1"/>
</dbReference>
<comment type="similarity">
    <text evidence="1 6">Belongs to the oligoribonuclease family.</text>
</comment>
<dbReference type="PANTHER" id="PTHR11046:SF0">
    <property type="entry name" value="OLIGORIBONUCLEASE, MITOCHONDRIAL"/>
    <property type="match status" value="1"/>
</dbReference>
<dbReference type="CDD" id="cd06135">
    <property type="entry name" value="Orn"/>
    <property type="match status" value="1"/>
</dbReference>
<comment type="subcellular location">
    <subcellularLocation>
        <location evidence="6">Cytoplasm</location>
    </subcellularLocation>
</comment>
<evidence type="ECO:0000313" key="9">
    <source>
        <dbReference type="Proteomes" id="UP000006334"/>
    </source>
</evidence>
<evidence type="ECO:0000256" key="2">
    <source>
        <dbReference type="ARBA" id="ARBA00022722"/>
    </source>
</evidence>
<dbReference type="SMART" id="SM00479">
    <property type="entry name" value="EXOIII"/>
    <property type="match status" value="1"/>
</dbReference>
<evidence type="ECO:0000256" key="4">
    <source>
        <dbReference type="ARBA" id="ARBA00022839"/>
    </source>
</evidence>
<dbReference type="RefSeq" id="WP_008845905.1">
    <property type="nucleotide sequence ID" value="NZ_BAEN01000065.1"/>
</dbReference>
<evidence type="ECO:0000256" key="6">
    <source>
        <dbReference type="HAMAP-Rule" id="MF_00045"/>
    </source>
</evidence>
<dbReference type="GO" id="GO:0000175">
    <property type="term" value="F:3'-5'-RNA exonuclease activity"/>
    <property type="evidence" value="ECO:0007669"/>
    <property type="project" value="InterPro"/>
</dbReference>
<sequence length="181" mass="20689">MALDNENLVWIDLEMTGLEPETDVILEIATIVTDKNLNVLAEGPVLAIHQSNDVLDNMDAWCIDVHGKSGLTERCRTSDIDENTAVKQTIAFLEKYVPAGISPLCGNTIGQDRRFLVKYMPDLENYFHYRSIDVSTLKELIKRWKPEVLDGFHKKGTHQALDDIRESIQELVYYRQQVLNI</sequence>
<dbReference type="InterPro" id="IPR036397">
    <property type="entry name" value="RNaseH_sf"/>
</dbReference>
<keyword evidence="3 6" id="KW-0378">Hydrolase</keyword>
<dbReference type="EMBL" id="BAEN01000065">
    <property type="protein sequence ID" value="GAC16102.1"/>
    <property type="molecule type" value="Genomic_DNA"/>
</dbReference>
<dbReference type="NCBIfam" id="NF003765">
    <property type="entry name" value="PRK05359.1"/>
    <property type="match status" value="1"/>
</dbReference>
<dbReference type="GO" id="GO:0006259">
    <property type="term" value="P:DNA metabolic process"/>
    <property type="evidence" value="ECO:0007669"/>
    <property type="project" value="UniProtKB-ARBA"/>
</dbReference>
<evidence type="ECO:0000256" key="1">
    <source>
        <dbReference type="ARBA" id="ARBA00009921"/>
    </source>
</evidence>
<proteinExistence type="inferred from homology"/>
<dbReference type="AlphaFoldDB" id="K6YD21"/>
<name>K6YD21_9ALTE</name>
<evidence type="ECO:0000259" key="7">
    <source>
        <dbReference type="SMART" id="SM00479"/>
    </source>
</evidence>
<dbReference type="Proteomes" id="UP000006334">
    <property type="component" value="Unassembled WGS sequence"/>
</dbReference>
<evidence type="ECO:0000313" key="8">
    <source>
        <dbReference type="EMBL" id="GAC16102.1"/>
    </source>
</evidence>
<feature type="active site" evidence="6">
    <location>
        <position position="129"/>
    </location>
</feature>
<dbReference type="STRING" id="1127673.GLIP_3488"/>
<dbReference type="GO" id="GO:0003676">
    <property type="term" value="F:nucleic acid binding"/>
    <property type="evidence" value="ECO:0007669"/>
    <property type="project" value="InterPro"/>
</dbReference>
<dbReference type="OrthoDB" id="9801329at2"/>
<evidence type="ECO:0000256" key="3">
    <source>
        <dbReference type="ARBA" id="ARBA00022801"/>
    </source>
</evidence>
<dbReference type="SUPFAM" id="SSF53098">
    <property type="entry name" value="Ribonuclease H-like"/>
    <property type="match status" value="1"/>
</dbReference>
<dbReference type="InterPro" id="IPR012337">
    <property type="entry name" value="RNaseH-like_sf"/>
</dbReference>
<accession>K6YD21</accession>
<keyword evidence="2 6" id="KW-0540">Nuclease</keyword>
<feature type="domain" description="Exonuclease" evidence="7">
    <location>
        <begin position="7"/>
        <end position="180"/>
    </location>
</feature>
<protein>
    <recommendedName>
        <fullName evidence="5 6">Oligoribonuclease</fullName>
        <ecNumber evidence="6">3.1.-.-</ecNumber>
    </recommendedName>
</protein>